<feature type="region of interest" description="Disordered" evidence="2">
    <location>
        <begin position="1024"/>
        <end position="1051"/>
    </location>
</feature>
<feature type="region of interest" description="Disordered" evidence="2">
    <location>
        <begin position="489"/>
        <end position="536"/>
    </location>
</feature>
<feature type="compositionally biased region" description="Polar residues" evidence="2">
    <location>
        <begin position="408"/>
        <end position="419"/>
    </location>
</feature>
<feature type="region of interest" description="Disordered" evidence="2">
    <location>
        <begin position="566"/>
        <end position="592"/>
    </location>
</feature>
<evidence type="ECO:0000259" key="3">
    <source>
        <dbReference type="Pfam" id="PF12881"/>
    </source>
</evidence>
<feature type="compositionally biased region" description="Polar residues" evidence="2">
    <location>
        <begin position="115"/>
        <end position="124"/>
    </location>
</feature>
<feature type="region of interest" description="Disordered" evidence="2">
    <location>
        <begin position="232"/>
        <end position="286"/>
    </location>
</feature>
<sequence length="1135" mass="126351">MTSQNHNQGPGLSSCPPNVPSLLLPAFPGAALLVTSADTPGSKLIIKLKREGPLMGGSEELPRTQTFFLTGMPLGWATQRRDGPGGPGIRTVLLTKAGEEPGGRKTRAPEAVPSAQGSPSSDTSFACTSKGVYENYRRWQRYKALARRHFPATPDAEALACFFIPVLRSLARLRPNMTLEDGVPRAVQEWEHSSNFERMIFYEMAEKFMEFEAEEEQQIQKMKLLATCSQFQNPVPKPTKPPMTPVPESGQQQVYIPKKSASKSRQPRRRQRRPPSTSNPGAPREIPAEAVHQYAEIMEGLNPSWEEEESEKKEQGMCQDTQGQEEGVFPDPCLLQYIDQLCDDEEFVCKVEAVIHPQFMADLLSPEKTQDPLDLVEELAEELNLTPSQLTEKRLLALSEEERDPSVYPTSHSDSTPSQSEEEDEVSGNGKGEDMLRQALKRSSVNKGTRASQLELANFTVSSPPASNAQQKLGDREFLSKTVRASLSPREYCSHDSQEGNLLPALKSPEERDMQKSQEKDPIMNETHNETPTQTFLSMKGNSILSSHLASPRDSRARPEMVRLVSSKQGISQEQKKKDQVASPKTTEKGSHAVVAPVKNGIQIKWKPTQDGNQKGEVKTVWAAQVSPSNQDEHSKQDHTMLVGNRKWEKHLTLNFSGRRELNEQVINPPQSQEDVGLESPVSKVELHYQERKMRSYQDTQRKVSGQEVIQFERDKQESCQGIAGQDQYQIQGLQKSNVTAIQFENVKPCGRSIARQDRLTPVPSGIGHKLISQGAKTVPQRKAHTNVKQMKTVSTKNKSQARSTKFPVDNLALHKQSSCVRQEGQQSTELAVLETHQETSLKASIELGRKNMQPLCLGGSSEGGKLEDQLPDGDSEHPPYFTFSRHEPPSLIVQSGLEKLQESQGPFSDQDKVPPQMENDECLKPTLDPSGYISMSEADGENSGPHGDHTAIPTSVFPPPLSLQGNSSHGTIEFNPTILRGESKDFWEPITPEKEMSNWNQVGGDLVKRVTVMNVVLPDLPGETMEGVLKDEGEEEDEEEEEEDEELSSFSSLLASKLNFSPHSDQLLLTMEQGDTLSFSPMDLAKQVKPKHCSKGQLSQNANTNLEVNSSVHRYHKRKSNITGTRRSKRLRNQ</sequence>
<dbReference type="Proteomes" id="UP001652622">
    <property type="component" value="Unplaced"/>
</dbReference>
<feature type="compositionally biased region" description="Basic residues" evidence="2">
    <location>
        <begin position="1114"/>
        <end position="1135"/>
    </location>
</feature>
<reference evidence="5" key="1">
    <citation type="submission" date="2025-08" db="UniProtKB">
        <authorList>
            <consortium name="RefSeq"/>
        </authorList>
    </citation>
    <scope>IDENTIFICATION</scope>
    <source>
        <tissue evidence="5">Blood</tissue>
    </source>
</reference>
<evidence type="ECO:0000313" key="5">
    <source>
        <dbReference type="RefSeq" id="XP_034267376.1"/>
    </source>
</evidence>
<dbReference type="InParanoid" id="A0A6P9BGM1"/>
<evidence type="ECO:0000313" key="4">
    <source>
        <dbReference type="Proteomes" id="UP001652622"/>
    </source>
</evidence>
<dbReference type="KEGG" id="pgut:117662179"/>
<dbReference type="AlphaFoldDB" id="A0A6P9BGM1"/>
<feature type="compositionally biased region" description="Polar residues" evidence="2">
    <location>
        <begin position="787"/>
        <end position="804"/>
    </location>
</feature>
<accession>A0A6P9BGM1</accession>
<feature type="region of interest" description="Disordered" evidence="2">
    <location>
        <begin position="96"/>
        <end position="124"/>
    </location>
</feature>
<gene>
    <name evidence="5" type="primary">NUTM1</name>
</gene>
<dbReference type="RefSeq" id="XP_034267376.1">
    <property type="nucleotide sequence ID" value="XM_034411485.1"/>
</dbReference>
<dbReference type="CTD" id="256646"/>
<feature type="region of interest" description="Disordered" evidence="2">
    <location>
        <begin position="1093"/>
        <end position="1135"/>
    </location>
</feature>
<dbReference type="PANTHER" id="PTHR22879">
    <property type="entry name" value="NUT FAMILY MEMBER 1"/>
    <property type="match status" value="1"/>
</dbReference>
<feature type="region of interest" description="Disordered" evidence="2">
    <location>
        <begin position="857"/>
        <end position="880"/>
    </location>
</feature>
<keyword evidence="4" id="KW-1185">Reference proteome</keyword>
<name>A0A6P9BGM1_PANGU</name>
<feature type="compositionally biased region" description="Polar residues" evidence="2">
    <location>
        <begin position="1097"/>
        <end position="1113"/>
    </location>
</feature>
<feature type="compositionally biased region" description="Acidic residues" evidence="2">
    <location>
        <begin position="1033"/>
        <end position="1048"/>
    </location>
</feature>
<dbReference type="PANTHER" id="PTHR22879:SF14">
    <property type="entry name" value="NUT FAMILY MEMBER 2A-RELATED"/>
    <property type="match status" value="1"/>
</dbReference>
<feature type="domain" description="Nuclear Testis protein N-terminal" evidence="3">
    <location>
        <begin position="109"/>
        <end position="551"/>
    </location>
</feature>
<dbReference type="GeneID" id="117662179"/>
<proteinExistence type="inferred from homology"/>
<feature type="compositionally biased region" description="Basic and acidic residues" evidence="2">
    <location>
        <begin position="574"/>
        <end position="591"/>
    </location>
</feature>
<dbReference type="InterPro" id="IPR024309">
    <property type="entry name" value="NUT_N"/>
</dbReference>
<dbReference type="OMA" id="PWVENLP"/>
<feature type="compositionally biased region" description="Basic residues" evidence="2">
    <location>
        <begin position="260"/>
        <end position="273"/>
    </location>
</feature>
<dbReference type="InterPro" id="IPR024310">
    <property type="entry name" value="NUT"/>
</dbReference>
<evidence type="ECO:0000256" key="1">
    <source>
        <dbReference type="ARBA" id="ARBA00010586"/>
    </source>
</evidence>
<comment type="similarity">
    <text evidence="1">Belongs to the NUT family.</text>
</comment>
<feature type="compositionally biased region" description="Basic and acidic residues" evidence="2">
    <location>
        <begin position="508"/>
        <end position="529"/>
    </location>
</feature>
<evidence type="ECO:0000256" key="2">
    <source>
        <dbReference type="SAM" id="MobiDB-lite"/>
    </source>
</evidence>
<feature type="region of interest" description="Disordered" evidence="2">
    <location>
        <begin position="760"/>
        <end position="804"/>
    </location>
</feature>
<protein>
    <submittedName>
        <fullName evidence="5">NUT family member 1 isoform X1</fullName>
    </submittedName>
</protein>
<feature type="compositionally biased region" description="Pro residues" evidence="2">
    <location>
        <begin position="235"/>
        <end position="245"/>
    </location>
</feature>
<dbReference type="Pfam" id="PF12881">
    <property type="entry name" value="NUT"/>
    <property type="match status" value="1"/>
</dbReference>
<feature type="region of interest" description="Disordered" evidence="2">
    <location>
        <begin position="400"/>
        <end position="432"/>
    </location>
</feature>
<organism evidence="4 5">
    <name type="scientific">Pantherophis guttatus</name>
    <name type="common">Corn snake</name>
    <name type="synonym">Elaphe guttata</name>
    <dbReference type="NCBI Taxonomy" id="94885"/>
    <lineage>
        <taxon>Eukaryota</taxon>
        <taxon>Metazoa</taxon>
        <taxon>Chordata</taxon>
        <taxon>Craniata</taxon>
        <taxon>Vertebrata</taxon>
        <taxon>Euteleostomi</taxon>
        <taxon>Lepidosauria</taxon>
        <taxon>Squamata</taxon>
        <taxon>Bifurcata</taxon>
        <taxon>Unidentata</taxon>
        <taxon>Episquamata</taxon>
        <taxon>Toxicofera</taxon>
        <taxon>Serpentes</taxon>
        <taxon>Colubroidea</taxon>
        <taxon>Colubridae</taxon>
        <taxon>Colubrinae</taxon>
        <taxon>Pantherophis</taxon>
    </lineage>
</organism>